<keyword evidence="1" id="KW-0496">Mitochondrion</keyword>
<organism evidence="1">
    <name type="scientific">Utricularia reniformis</name>
    <dbReference type="NCBI Taxonomy" id="192314"/>
    <lineage>
        <taxon>Eukaryota</taxon>
        <taxon>Viridiplantae</taxon>
        <taxon>Streptophyta</taxon>
        <taxon>Embryophyta</taxon>
        <taxon>Tracheophyta</taxon>
        <taxon>Spermatophyta</taxon>
        <taxon>Magnoliopsida</taxon>
        <taxon>eudicotyledons</taxon>
        <taxon>Gunneridae</taxon>
        <taxon>Pentapetalae</taxon>
        <taxon>asterids</taxon>
        <taxon>lamiids</taxon>
        <taxon>Lamiales</taxon>
        <taxon>Lentibulariaceae</taxon>
        <taxon>Utricularia</taxon>
    </lineage>
</organism>
<reference evidence="1" key="1">
    <citation type="submission" date="2017-03" db="EMBL/GenBank/DDBJ databases">
        <title>The mitochondrial genome of the carnivorous plant Utricularia reniformis (Lentibulariaceae): structure, comparative analysis and evolutionary landmarks.</title>
        <authorList>
            <person name="Silva S.R."/>
            <person name="Alvarenga D.O."/>
            <person name="Michael T.P."/>
            <person name="Miranda V.F.O."/>
            <person name="Varani A.M."/>
        </authorList>
    </citation>
    <scope>NUCLEOTIDE SEQUENCE</scope>
</reference>
<evidence type="ECO:0000313" key="1">
    <source>
        <dbReference type="EMBL" id="ART32111.1"/>
    </source>
</evidence>
<proteinExistence type="predicted"/>
<dbReference type="EMBL" id="KY774314">
    <property type="protein sequence ID" value="ART32111.1"/>
    <property type="molecule type" value="Genomic_DNA"/>
</dbReference>
<geneLocation type="mitochondrion" evidence="1"/>
<sequence>MLPVQLCYSSLQRQFWCARENQYERRRLRKKDIPCLCTN</sequence>
<accession>A0A1Y0B3X1</accession>
<gene>
    <name evidence="1" type="ORF">AEK19_MT1948</name>
</gene>
<dbReference type="AlphaFoldDB" id="A0A1Y0B3X1"/>
<name>A0A1Y0B3X1_9LAMI</name>
<protein>
    <submittedName>
        <fullName evidence="1">Uncharacterized protein</fullName>
    </submittedName>
</protein>